<feature type="domain" description="PIN" evidence="1">
    <location>
        <begin position="4"/>
        <end position="119"/>
    </location>
</feature>
<dbReference type="STRING" id="580166.AUP43_07015"/>
<dbReference type="InterPro" id="IPR052919">
    <property type="entry name" value="TA_system_RNase"/>
</dbReference>
<dbReference type="InterPro" id="IPR002716">
    <property type="entry name" value="PIN_dom"/>
</dbReference>
<dbReference type="InterPro" id="IPR029060">
    <property type="entry name" value="PIN-like_dom_sf"/>
</dbReference>
<dbReference type="Proteomes" id="UP000076400">
    <property type="component" value="Unassembled WGS sequence"/>
</dbReference>
<evidence type="ECO:0000259" key="1">
    <source>
        <dbReference type="Pfam" id="PF01850"/>
    </source>
</evidence>
<sequence length="133" mass="14371">MLTLDTHTIVWYMDASPRLGVKAKNAIETALARSQAAVTAITFWEVALLVSKDRVTISRPLPLWRSRVVELGFHELPLTGDIGILSVQLAGLHGDPADRLIAATCLADNSTLVTADRRLLGWSGGLATLDARL</sequence>
<gene>
    <name evidence="2" type="ORF">AUP43_07015</name>
</gene>
<name>A0A154W862_9PROT</name>
<dbReference type="PANTHER" id="PTHR36173:SF1">
    <property type="entry name" value="RIBONUCLEASE VAPC22"/>
    <property type="match status" value="1"/>
</dbReference>
<protein>
    <recommendedName>
        <fullName evidence="1">PIN domain-containing protein</fullName>
    </recommendedName>
</protein>
<dbReference type="InterPro" id="IPR041705">
    <property type="entry name" value="PIN_Sll0205"/>
</dbReference>
<proteinExistence type="predicted"/>
<organism evidence="2 3">
    <name type="scientific">Oceanibaculum pacificum</name>
    <dbReference type="NCBI Taxonomy" id="580166"/>
    <lineage>
        <taxon>Bacteria</taxon>
        <taxon>Pseudomonadati</taxon>
        <taxon>Pseudomonadota</taxon>
        <taxon>Alphaproteobacteria</taxon>
        <taxon>Rhodospirillales</taxon>
        <taxon>Oceanibaculaceae</taxon>
        <taxon>Oceanibaculum</taxon>
    </lineage>
</organism>
<dbReference type="Gene3D" id="3.40.50.1010">
    <property type="entry name" value="5'-nuclease"/>
    <property type="match status" value="1"/>
</dbReference>
<dbReference type="CDD" id="cd09872">
    <property type="entry name" value="PIN_Sll0205-like"/>
    <property type="match status" value="1"/>
</dbReference>
<evidence type="ECO:0000313" key="3">
    <source>
        <dbReference type="Proteomes" id="UP000076400"/>
    </source>
</evidence>
<dbReference type="EMBL" id="LPXN01000096">
    <property type="protein sequence ID" value="KZD09691.1"/>
    <property type="molecule type" value="Genomic_DNA"/>
</dbReference>
<dbReference type="PANTHER" id="PTHR36173">
    <property type="entry name" value="RIBONUCLEASE VAPC16-RELATED"/>
    <property type="match status" value="1"/>
</dbReference>
<dbReference type="RefSeq" id="WP_067554695.1">
    <property type="nucleotide sequence ID" value="NZ_LPXN01000096.1"/>
</dbReference>
<evidence type="ECO:0000313" key="2">
    <source>
        <dbReference type="EMBL" id="KZD09691.1"/>
    </source>
</evidence>
<keyword evidence="3" id="KW-1185">Reference proteome</keyword>
<dbReference type="SUPFAM" id="SSF88723">
    <property type="entry name" value="PIN domain-like"/>
    <property type="match status" value="1"/>
</dbReference>
<dbReference type="AlphaFoldDB" id="A0A154W862"/>
<comment type="caution">
    <text evidence="2">The sequence shown here is derived from an EMBL/GenBank/DDBJ whole genome shotgun (WGS) entry which is preliminary data.</text>
</comment>
<accession>A0A154W862</accession>
<reference evidence="2 3" key="1">
    <citation type="submission" date="2015-12" db="EMBL/GenBank/DDBJ databases">
        <title>Genome sequence of Oceanibaculum pacificum MCCC 1A02656.</title>
        <authorList>
            <person name="Lu L."/>
            <person name="Lai Q."/>
            <person name="Shao Z."/>
            <person name="Qian P."/>
        </authorList>
    </citation>
    <scope>NUCLEOTIDE SEQUENCE [LARGE SCALE GENOMIC DNA]</scope>
    <source>
        <strain evidence="2 3">MCCC 1A02656</strain>
    </source>
</reference>
<dbReference type="Pfam" id="PF01850">
    <property type="entry name" value="PIN"/>
    <property type="match status" value="1"/>
</dbReference>